<organism evidence="3 4">
    <name type="scientific">Vicia faba</name>
    <name type="common">Broad bean</name>
    <name type="synonym">Faba vulgaris</name>
    <dbReference type="NCBI Taxonomy" id="3906"/>
    <lineage>
        <taxon>Eukaryota</taxon>
        <taxon>Viridiplantae</taxon>
        <taxon>Streptophyta</taxon>
        <taxon>Embryophyta</taxon>
        <taxon>Tracheophyta</taxon>
        <taxon>Spermatophyta</taxon>
        <taxon>Magnoliopsida</taxon>
        <taxon>eudicotyledons</taxon>
        <taxon>Gunneridae</taxon>
        <taxon>Pentapetalae</taxon>
        <taxon>rosids</taxon>
        <taxon>fabids</taxon>
        <taxon>Fabales</taxon>
        <taxon>Fabaceae</taxon>
        <taxon>Papilionoideae</taxon>
        <taxon>50 kb inversion clade</taxon>
        <taxon>NPAAA clade</taxon>
        <taxon>Hologalegina</taxon>
        <taxon>IRL clade</taxon>
        <taxon>Fabeae</taxon>
        <taxon>Vicia</taxon>
    </lineage>
</organism>
<evidence type="ECO:0000313" key="4">
    <source>
        <dbReference type="Proteomes" id="UP001157006"/>
    </source>
</evidence>
<dbReference type="PROSITE" id="PS50004">
    <property type="entry name" value="C2"/>
    <property type="match status" value="1"/>
</dbReference>
<dbReference type="CDD" id="cd00030">
    <property type="entry name" value="C2"/>
    <property type="match status" value="1"/>
</dbReference>
<dbReference type="Pfam" id="PF13516">
    <property type="entry name" value="LRR_6"/>
    <property type="match status" value="1"/>
</dbReference>
<proteinExistence type="predicted"/>
<feature type="region of interest" description="Disordered" evidence="1">
    <location>
        <begin position="128"/>
        <end position="186"/>
    </location>
</feature>
<feature type="compositionally biased region" description="Polar residues" evidence="1">
    <location>
        <begin position="128"/>
        <end position="150"/>
    </location>
</feature>
<dbReference type="EMBL" id="OX451740">
    <property type="protein sequence ID" value="CAI8612123.1"/>
    <property type="molecule type" value="Genomic_DNA"/>
</dbReference>
<gene>
    <name evidence="3" type="ORF">VFH_V019360</name>
</gene>
<dbReference type="AlphaFoldDB" id="A0AAV1AS97"/>
<dbReference type="PANTHER" id="PTHR47052:SF3">
    <property type="entry name" value="INGRESSION PROTEIN 1"/>
    <property type="match status" value="1"/>
</dbReference>
<accession>A0AAV1AS97</accession>
<dbReference type="InterPro" id="IPR001611">
    <property type="entry name" value="Leu-rich_rpt"/>
</dbReference>
<dbReference type="SMART" id="SM00239">
    <property type="entry name" value="C2"/>
    <property type="match status" value="1"/>
</dbReference>
<dbReference type="Proteomes" id="UP001157006">
    <property type="component" value="Chromosome 5"/>
</dbReference>
<dbReference type="PANTHER" id="PTHR47052">
    <property type="entry name" value="CONSERVED SERINE PROLINE-RICH PROTEIN (AFU_ORTHOLOGUE AFUA_2G01790)"/>
    <property type="match status" value="1"/>
</dbReference>
<dbReference type="InterPro" id="IPR032675">
    <property type="entry name" value="LRR_dom_sf"/>
</dbReference>
<evidence type="ECO:0000259" key="2">
    <source>
        <dbReference type="PROSITE" id="PS50004"/>
    </source>
</evidence>
<dbReference type="InterPro" id="IPR052981">
    <property type="entry name" value="Ingression_C2_domain"/>
</dbReference>
<name>A0AAV1AS97_VICFA</name>
<dbReference type="Pfam" id="PF00168">
    <property type="entry name" value="C2"/>
    <property type="match status" value="1"/>
</dbReference>
<dbReference type="PROSITE" id="PS51450">
    <property type="entry name" value="LRR"/>
    <property type="match status" value="1"/>
</dbReference>
<dbReference type="InterPro" id="IPR000008">
    <property type="entry name" value="C2_dom"/>
</dbReference>
<dbReference type="Gene3D" id="2.60.40.150">
    <property type="entry name" value="C2 domain"/>
    <property type="match status" value="1"/>
</dbReference>
<evidence type="ECO:0000313" key="3">
    <source>
        <dbReference type="EMBL" id="CAI8612123.1"/>
    </source>
</evidence>
<protein>
    <recommendedName>
        <fullName evidence="2">C2 domain-containing protein</fullName>
    </recommendedName>
</protein>
<dbReference type="SUPFAM" id="SSF52058">
    <property type="entry name" value="L domain-like"/>
    <property type="match status" value="1"/>
</dbReference>
<feature type="domain" description="C2" evidence="2">
    <location>
        <begin position="1"/>
        <end position="102"/>
    </location>
</feature>
<dbReference type="InterPro" id="IPR035892">
    <property type="entry name" value="C2_domain_sf"/>
</dbReference>
<dbReference type="Gene3D" id="3.80.10.10">
    <property type="entry name" value="Ribonuclease Inhibitor"/>
    <property type="match status" value="1"/>
</dbReference>
<sequence>MSSGTATVVSCAKLKDTEWISRQDPYVCLEYASTKFRTRTCTDGGKHLVFQEKFVVPLIEVLREFTVVVWNSNILTFDGFIGTGKVQLNKVLSQGFDDSSWPLQTKSGRHAGEVKLILHSANAKLNQQKLDSSSTHVATTPLPSSSSKQNPKPIHNDAPPPPTTTTTSSTSTWSKPNKEPTYERFCSQPPSLVTHLRSSLNNLQQLRVLDLHSNELWDDIGDLLPTLRNLEFLDLSQNQFYGGLSITLENVSSLANTVRFLNVSHNKLNGNFFLKDAIGLFRNLRALDLSDNMIRGELPSFVSLRELRVLKLASNIFFGAVPEDLLLTSMSLEELNLSSNGFTGSIGGF</sequence>
<reference evidence="3 4" key="1">
    <citation type="submission" date="2023-01" db="EMBL/GenBank/DDBJ databases">
        <authorList>
            <person name="Kreplak J."/>
        </authorList>
    </citation>
    <scope>NUCLEOTIDE SEQUENCE [LARGE SCALE GENOMIC DNA]</scope>
</reference>
<keyword evidence="4" id="KW-1185">Reference proteome</keyword>
<evidence type="ECO:0000256" key="1">
    <source>
        <dbReference type="SAM" id="MobiDB-lite"/>
    </source>
</evidence>
<dbReference type="Pfam" id="PF00560">
    <property type="entry name" value="LRR_1"/>
    <property type="match status" value="2"/>
</dbReference>
<dbReference type="SUPFAM" id="SSF49562">
    <property type="entry name" value="C2 domain (Calcium/lipid-binding domain, CaLB)"/>
    <property type="match status" value="1"/>
</dbReference>